<gene>
    <name evidence="5" type="primary">flaD3</name>
    <name evidence="5" type="ORF">HSBGL_1891</name>
</gene>
<dbReference type="InterPro" id="IPR052494">
    <property type="entry name" value="Flagella_assembly_related"/>
</dbReference>
<dbReference type="InterPro" id="IPR006752">
    <property type="entry name" value="Arch_fla_DE"/>
</dbReference>
<feature type="domain" description="Archaeal flagella protein FlaD/E" evidence="4">
    <location>
        <begin position="120"/>
        <end position="208"/>
    </location>
</feature>
<reference evidence="5" key="1">
    <citation type="submission" date="2020-11" db="EMBL/GenBank/DDBJ databases">
        <title>Carbohydrate-dependent, anaerobic sulfur respiration: A novel catabolism in halophilic archaea.</title>
        <authorList>
            <person name="Sorokin D.Y."/>
            <person name="Messina E."/>
            <person name="Smedile F."/>
            <person name="La Cono V."/>
            <person name="Hallsworth J.E."/>
            <person name="Yakimov M.M."/>
        </authorList>
    </citation>
    <scope>NUCLEOTIDE SEQUENCE</scope>
    <source>
        <strain evidence="5">HSR-Bgl</strain>
    </source>
</reference>
<evidence type="ECO:0000256" key="3">
    <source>
        <dbReference type="SAM" id="MobiDB-lite"/>
    </source>
</evidence>
<comment type="subcellular location">
    <subcellularLocation>
        <location evidence="1">Archaeal flagellum</location>
    </subcellularLocation>
</comment>
<evidence type="ECO:0000313" key="6">
    <source>
        <dbReference type="Proteomes" id="UP000663305"/>
    </source>
</evidence>
<evidence type="ECO:0000256" key="1">
    <source>
        <dbReference type="ARBA" id="ARBA00004618"/>
    </source>
</evidence>
<proteinExistence type="predicted"/>
<protein>
    <submittedName>
        <fullName evidence="5">Archaellum protein D/E</fullName>
    </submittedName>
</protein>
<keyword evidence="2" id="KW-0974">Archaeal flagellum</keyword>
<dbReference type="EMBL" id="CP064789">
    <property type="protein sequence ID" value="QSG12302.1"/>
    <property type="molecule type" value="Genomic_DNA"/>
</dbReference>
<evidence type="ECO:0000256" key="2">
    <source>
        <dbReference type="ARBA" id="ARBA00022440"/>
    </source>
</evidence>
<dbReference type="PANTHER" id="PTHR40698">
    <property type="entry name" value="FLAGELLA-RELATED PROTEIN E-RELATED-RELATED"/>
    <property type="match status" value="1"/>
</dbReference>
<evidence type="ECO:0000313" key="5">
    <source>
        <dbReference type="EMBL" id="QSG12302.1"/>
    </source>
</evidence>
<dbReference type="AlphaFoldDB" id="A0A897NHU4"/>
<dbReference type="GO" id="GO:0097589">
    <property type="term" value="C:archaeal-type flagellum"/>
    <property type="evidence" value="ECO:0007669"/>
    <property type="project" value="UniProtKB-SubCell"/>
</dbReference>
<feature type="region of interest" description="Disordered" evidence="3">
    <location>
        <begin position="1"/>
        <end position="30"/>
    </location>
</feature>
<accession>A0A897NHU4</accession>
<dbReference type="GO" id="GO:0097588">
    <property type="term" value="P:archaeal or bacterial-type flagellum-dependent cell motility"/>
    <property type="evidence" value="ECO:0007669"/>
    <property type="project" value="InterPro"/>
</dbReference>
<organism evidence="5 6">
    <name type="scientific">Halapricum desulfuricans</name>
    <dbReference type="NCBI Taxonomy" id="2841257"/>
    <lineage>
        <taxon>Archaea</taxon>
        <taxon>Methanobacteriati</taxon>
        <taxon>Methanobacteriota</taxon>
        <taxon>Stenosarchaea group</taxon>
        <taxon>Halobacteria</taxon>
        <taxon>Halobacteriales</taxon>
        <taxon>Haloarculaceae</taxon>
        <taxon>Halapricum</taxon>
    </lineage>
</organism>
<sequence length="211" mass="23672">MTRKGTVGSVNGDRQRSRPKQFTIESASDGRLTSVEDLTRGRGNIYIAGMTINPKDYDLEELRKMAHDRERGSVPDEEVPDAEPNLEWSELESGSAATDDGFRARLYRELMPLMAGDDPSKPYLSTLPEVQAAEFLLFEWLEFLLLHGGFRGAREALDYYESIDWITDEVESELDDYLMGIEETGAGDGSQLDVDDHLLSLVYIAKLAAMQ</sequence>
<dbReference type="Proteomes" id="UP000663305">
    <property type="component" value="Chromosome"/>
</dbReference>
<evidence type="ECO:0000259" key="4">
    <source>
        <dbReference type="Pfam" id="PF04659"/>
    </source>
</evidence>
<dbReference type="PANTHER" id="PTHR40698:SF1">
    <property type="entry name" value="FLAGELLA-RELATED PROTEIN D-RELATED"/>
    <property type="match status" value="1"/>
</dbReference>
<name>A0A897NHU4_9EURY</name>
<dbReference type="Pfam" id="PF04659">
    <property type="entry name" value="Arch_fla_DE"/>
    <property type="match status" value="1"/>
</dbReference>